<keyword evidence="3" id="KW-1185">Reference proteome</keyword>
<name>A0A8J6BFV8_ELECQ</name>
<feature type="transmembrane region" description="Helical" evidence="1">
    <location>
        <begin position="21"/>
        <end position="44"/>
    </location>
</feature>
<evidence type="ECO:0000313" key="2">
    <source>
        <dbReference type="EMBL" id="KAG9462800.1"/>
    </source>
</evidence>
<evidence type="ECO:0000256" key="1">
    <source>
        <dbReference type="SAM" id="Phobius"/>
    </source>
</evidence>
<evidence type="ECO:0000313" key="3">
    <source>
        <dbReference type="Proteomes" id="UP000770717"/>
    </source>
</evidence>
<gene>
    <name evidence="2" type="ORF">GDO78_023080</name>
</gene>
<feature type="transmembrane region" description="Helical" evidence="1">
    <location>
        <begin position="64"/>
        <end position="83"/>
    </location>
</feature>
<comment type="caution">
    <text evidence="2">The sequence shown here is derived from an EMBL/GenBank/DDBJ whole genome shotgun (WGS) entry which is preliminary data.</text>
</comment>
<keyword evidence="1" id="KW-0812">Transmembrane</keyword>
<keyword evidence="1" id="KW-1133">Transmembrane helix</keyword>
<proteinExistence type="predicted"/>
<accession>A0A8J6BFV8</accession>
<keyword evidence="1" id="KW-0472">Membrane</keyword>
<sequence>MTANKMANRHYHKGKTLCTQLSNCFTKFLTCISFFVQKICWVALTFESPFIISRQNSFAITNCLYGITSGIYYCIIVLHSLCIS</sequence>
<protein>
    <submittedName>
        <fullName evidence="2">Uncharacterized protein</fullName>
    </submittedName>
</protein>
<dbReference type="EMBL" id="WNTK01009406">
    <property type="protein sequence ID" value="KAG9462800.1"/>
    <property type="molecule type" value="Genomic_DNA"/>
</dbReference>
<reference evidence="2" key="1">
    <citation type="thesis" date="2020" institute="ProQuest LLC" country="789 East Eisenhower Parkway, Ann Arbor, MI, USA">
        <title>Comparative Genomics and Chromosome Evolution.</title>
        <authorList>
            <person name="Mudd A.B."/>
        </authorList>
    </citation>
    <scope>NUCLEOTIDE SEQUENCE</scope>
    <source>
        <strain evidence="2">HN-11 Male</strain>
        <tissue evidence="2">Kidney and liver</tissue>
    </source>
</reference>
<dbReference type="AlphaFoldDB" id="A0A8J6BFV8"/>
<dbReference type="Proteomes" id="UP000770717">
    <property type="component" value="Unassembled WGS sequence"/>
</dbReference>
<organism evidence="2 3">
    <name type="scientific">Eleutherodactylus coqui</name>
    <name type="common">Puerto Rican coqui</name>
    <dbReference type="NCBI Taxonomy" id="57060"/>
    <lineage>
        <taxon>Eukaryota</taxon>
        <taxon>Metazoa</taxon>
        <taxon>Chordata</taxon>
        <taxon>Craniata</taxon>
        <taxon>Vertebrata</taxon>
        <taxon>Euteleostomi</taxon>
        <taxon>Amphibia</taxon>
        <taxon>Batrachia</taxon>
        <taxon>Anura</taxon>
        <taxon>Neobatrachia</taxon>
        <taxon>Hyloidea</taxon>
        <taxon>Eleutherodactylidae</taxon>
        <taxon>Eleutherodactylinae</taxon>
        <taxon>Eleutherodactylus</taxon>
        <taxon>Eleutherodactylus</taxon>
    </lineage>
</organism>